<organism evidence="10 11">
    <name type="scientific">Moniliophthora roreri</name>
    <name type="common">Frosty pod rot fungus</name>
    <name type="synonym">Monilia roreri</name>
    <dbReference type="NCBI Taxonomy" id="221103"/>
    <lineage>
        <taxon>Eukaryota</taxon>
        <taxon>Fungi</taxon>
        <taxon>Dikarya</taxon>
        <taxon>Basidiomycota</taxon>
        <taxon>Agaricomycotina</taxon>
        <taxon>Agaricomycetes</taxon>
        <taxon>Agaricomycetidae</taxon>
        <taxon>Agaricales</taxon>
        <taxon>Marasmiineae</taxon>
        <taxon>Marasmiaceae</taxon>
        <taxon>Moniliophthora</taxon>
    </lineage>
</organism>
<dbReference type="InterPro" id="IPR034164">
    <property type="entry name" value="Pepsin-like_dom"/>
</dbReference>
<dbReference type="EMBL" id="LATX01001990">
    <property type="protein sequence ID" value="KTB35334.1"/>
    <property type="molecule type" value="Genomic_DNA"/>
</dbReference>
<evidence type="ECO:0000313" key="10">
    <source>
        <dbReference type="EMBL" id="KTB35334.1"/>
    </source>
</evidence>
<reference evidence="10 11" key="1">
    <citation type="submission" date="2015-12" db="EMBL/GenBank/DDBJ databases">
        <title>Draft genome sequence of Moniliophthora roreri, the causal agent of frosty pod rot of cacao.</title>
        <authorList>
            <person name="Aime M.C."/>
            <person name="Diaz-Valderrama J.R."/>
            <person name="Kijpornyongpan T."/>
            <person name="Phillips-Mora W."/>
        </authorList>
    </citation>
    <scope>NUCLEOTIDE SEQUENCE [LARGE SCALE GENOMIC DNA]</scope>
    <source>
        <strain evidence="10 11">MCA 2952</strain>
    </source>
</reference>
<dbReference type="InterPro" id="IPR033121">
    <property type="entry name" value="PEPTIDASE_A1"/>
</dbReference>
<comment type="similarity">
    <text evidence="1 7">Belongs to the peptidase A1 family.</text>
</comment>
<dbReference type="GO" id="GO:0004190">
    <property type="term" value="F:aspartic-type endopeptidase activity"/>
    <property type="evidence" value="ECO:0007669"/>
    <property type="project" value="UniProtKB-KW"/>
</dbReference>
<accession>A0A0W0FGC7</accession>
<dbReference type="GO" id="GO:0006508">
    <property type="term" value="P:proteolysis"/>
    <property type="evidence" value="ECO:0007669"/>
    <property type="project" value="UniProtKB-KW"/>
</dbReference>
<evidence type="ECO:0000256" key="5">
    <source>
        <dbReference type="PIRSR" id="PIRSR601461-1"/>
    </source>
</evidence>
<keyword evidence="6" id="KW-1015">Disulfide bond</keyword>
<dbReference type="Proteomes" id="UP000054988">
    <property type="component" value="Unassembled WGS sequence"/>
</dbReference>
<dbReference type="PRINTS" id="PR00792">
    <property type="entry name" value="PEPSIN"/>
</dbReference>
<feature type="disulfide bond" evidence="6">
    <location>
        <begin position="149"/>
        <end position="154"/>
    </location>
</feature>
<dbReference type="SUPFAM" id="SSF50630">
    <property type="entry name" value="Acid proteases"/>
    <property type="match status" value="1"/>
</dbReference>
<proteinExistence type="inferred from homology"/>
<dbReference type="InterPro" id="IPR001969">
    <property type="entry name" value="Aspartic_peptidase_AS"/>
</dbReference>
<gene>
    <name evidence="10" type="ORF">WG66_11932</name>
</gene>
<dbReference type="InterPro" id="IPR021109">
    <property type="entry name" value="Peptidase_aspartic_dom_sf"/>
</dbReference>
<dbReference type="eggNOG" id="KOG1339">
    <property type="taxonomic scope" value="Eukaryota"/>
</dbReference>
<keyword evidence="3 7" id="KW-0064">Aspartyl protease</keyword>
<evidence type="ECO:0000313" key="11">
    <source>
        <dbReference type="Proteomes" id="UP000054988"/>
    </source>
</evidence>
<dbReference type="InterPro" id="IPR001461">
    <property type="entry name" value="Aspartic_peptidase_A1"/>
</dbReference>
<sequence length="428" mass="46143">MFSKAALFIAITIALLSSANPIIDPILRHDIGRPIPLRKRKSLTKDDGVFDIDNAVVQAVITKNKHRQNLINLKKNTGHLLNENAVIRPVAVLPKDILDKLHKRQSEPLEDVRNDLEWIGPVSIGTPGQSFLINFDTGSADLWIPSEDCRSSACASKTLYEPGTSSTSKKERGQFGIQYGDGSMVSGPIYSDTVSIGGVNVTGQHFSAVTALSRSFDTDPIDGILGLAYPVLSNIDPSPFFNTAIEQGAVPNKSFGFYLAANNSELFLGGTNPKLYTGEIEYHQIDTSTGFWQIPGASALIGSTEVVSDFATIIDSGTTIMYGPPSDVKKLYSKIEGARLVDQVNGFYAFPCNNIPSVAFSWGGKAWPITEENFNLGLVEAGSTECVGAISAQDLGLGDVWLLGDSFMKNAYTAFDYDKNAVGFAQLA</sequence>
<keyword evidence="2 7" id="KW-0645">Protease</keyword>
<evidence type="ECO:0000256" key="8">
    <source>
        <dbReference type="SAM" id="SignalP"/>
    </source>
</evidence>
<dbReference type="PROSITE" id="PS51767">
    <property type="entry name" value="PEPTIDASE_A1"/>
    <property type="match status" value="1"/>
</dbReference>
<evidence type="ECO:0000256" key="4">
    <source>
        <dbReference type="ARBA" id="ARBA00022801"/>
    </source>
</evidence>
<dbReference type="Pfam" id="PF00026">
    <property type="entry name" value="Asp"/>
    <property type="match status" value="1"/>
</dbReference>
<dbReference type="AlphaFoldDB" id="A0A0W0FGC7"/>
<dbReference type="CDD" id="cd05471">
    <property type="entry name" value="pepsin_like"/>
    <property type="match status" value="1"/>
</dbReference>
<evidence type="ECO:0000259" key="9">
    <source>
        <dbReference type="PROSITE" id="PS51767"/>
    </source>
</evidence>
<evidence type="ECO:0000256" key="1">
    <source>
        <dbReference type="ARBA" id="ARBA00007447"/>
    </source>
</evidence>
<dbReference type="PANTHER" id="PTHR47966">
    <property type="entry name" value="BETA-SITE APP-CLEAVING ENZYME, ISOFORM A-RELATED"/>
    <property type="match status" value="1"/>
</dbReference>
<evidence type="ECO:0000256" key="2">
    <source>
        <dbReference type="ARBA" id="ARBA00022670"/>
    </source>
</evidence>
<dbReference type="PANTHER" id="PTHR47966:SF51">
    <property type="entry name" value="BETA-SITE APP-CLEAVING ENZYME, ISOFORM A-RELATED"/>
    <property type="match status" value="1"/>
</dbReference>
<dbReference type="Gene3D" id="2.40.70.10">
    <property type="entry name" value="Acid Proteases"/>
    <property type="match status" value="2"/>
</dbReference>
<feature type="active site" evidence="5">
    <location>
        <position position="315"/>
    </location>
</feature>
<comment type="caution">
    <text evidence="10">The sequence shown here is derived from an EMBL/GenBank/DDBJ whole genome shotgun (WGS) entry which is preliminary data.</text>
</comment>
<feature type="signal peptide" evidence="8">
    <location>
        <begin position="1"/>
        <end position="19"/>
    </location>
</feature>
<feature type="active site" evidence="5">
    <location>
        <position position="136"/>
    </location>
</feature>
<evidence type="ECO:0000256" key="3">
    <source>
        <dbReference type="ARBA" id="ARBA00022750"/>
    </source>
</evidence>
<name>A0A0W0FGC7_MONRR</name>
<evidence type="ECO:0000256" key="6">
    <source>
        <dbReference type="PIRSR" id="PIRSR601461-2"/>
    </source>
</evidence>
<dbReference type="PROSITE" id="PS00141">
    <property type="entry name" value="ASP_PROTEASE"/>
    <property type="match status" value="1"/>
</dbReference>
<feature type="domain" description="Peptidase A1" evidence="9">
    <location>
        <begin position="118"/>
        <end position="425"/>
    </location>
</feature>
<protein>
    <submittedName>
        <fullName evidence="10">Putative acid protease</fullName>
    </submittedName>
</protein>
<dbReference type="FunFam" id="2.40.70.10:FF:000115">
    <property type="entry name" value="Lysosomal aspartic protease"/>
    <property type="match status" value="1"/>
</dbReference>
<keyword evidence="4 7" id="KW-0378">Hydrolase</keyword>
<evidence type="ECO:0000256" key="7">
    <source>
        <dbReference type="RuleBase" id="RU000454"/>
    </source>
</evidence>
<keyword evidence="8" id="KW-0732">Signal</keyword>
<feature type="chain" id="PRO_5006901673" evidence="8">
    <location>
        <begin position="20"/>
        <end position="428"/>
    </location>
</feature>